<proteinExistence type="predicted"/>
<keyword evidence="2" id="KW-1185">Reference proteome</keyword>
<evidence type="ECO:0000313" key="1">
    <source>
        <dbReference type="EMBL" id="KAF8437301.1"/>
    </source>
</evidence>
<comment type="caution">
    <text evidence="1">The sequence shown here is derived from an EMBL/GenBank/DDBJ whole genome shotgun (WGS) entry which is preliminary data.</text>
</comment>
<name>A0AAD4BQ93_BOLED</name>
<protein>
    <submittedName>
        <fullName evidence="1">Uncharacterized protein</fullName>
    </submittedName>
</protein>
<dbReference type="Proteomes" id="UP001194468">
    <property type="component" value="Unassembled WGS sequence"/>
</dbReference>
<evidence type="ECO:0000313" key="2">
    <source>
        <dbReference type="Proteomes" id="UP001194468"/>
    </source>
</evidence>
<reference evidence="1" key="2">
    <citation type="journal article" date="2020" name="Nat. Commun.">
        <title>Large-scale genome sequencing of mycorrhizal fungi provides insights into the early evolution of symbiotic traits.</title>
        <authorList>
            <person name="Miyauchi S."/>
            <person name="Kiss E."/>
            <person name="Kuo A."/>
            <person name="Drula E."/>
            <person name="Kohler A."/>
            <person name="Sanchez-Garcia M."/>
            <person name="Morin E."/>
            <person name="Andreopoulos B."/>
            <person name="Barry K.W."/>
            <person name="Bonito G."/>
            <person name="Buee M."/>
            <person name="Carver A."/>
            <person name="Chen C."/>
            <person name="Cichocki N."/>
            <person name="Clum A."/>
            <person name="Culley D."/>
            <person name="Crous P.W."/>
            <person name="Fauchery L."/>
            <person name="Girlanda M."/>
            <person name="Hayes R.D."/>
            <person name="Keri Z."/>
            <person name="LaButti K."/>
            <person name="Lipzen A."/>
            <person name="Lombard V."/>
            <person name="Magnuson J."/>
            <person name="Maillard F."/>
            <person name="Murat C."/>
            <person name="Nolan M."/>
            <person name="Ohm R.A."/>
            <person name="Pangilinan J."/>
            <person name="Pereira M.F."/>
            <person name="Perotto S."/>
            <person name="Peter M."/>
            <person name="Pfister S."/>
            <person name="Riley R."/>
            <person name="Sitrit Y."/>
            <person name="Stielow J.B."/>
            <person name="Szollosi G."/>
            <person name="Zifcakova L."/>
            <person name="Stursova M."/>
            <person name="Spatafora J.W."/>
            <person name="Tedersoo L."/>
            <person name="Vaario L.M."/>
            <person name="Yamada A."/>
            <person name="Yan M."/>
            <person name="Wang P."/>
            <person name="Xu J."/>
            <person name="Bruns T."/>
            <person name="Baldrian P."/>
            <person name="Vilgalys R."/>
            <person name="Dunand C."/>
            <person name="Henrissat B."/>
            <person name="Grigoriev I.V."/>
            <person name="Hibbett D."/>
            <person name="Nagy L.G."/>
            <person name="Martin F.M."/>
        </authorList>
    </citation>
    <scope>NUCLEOTIDE SEQUENCE</scope>
    <source>
        <strain evidence="1">BED1</strain>
    </source>
</reference>
<reference evidence="1" key="1">
    <citation type="submission" date="2019-10" db="EMBL/GenBank/DDBJ databases">
        <authorList>
            <consortium name="DOE Joint Genome Institute"/>
            <person name="Kuo A."/>
            <person name="Miyauchi S."/>
            <person name="Kiss E."/>
            <person name="Drula E."/>
            <person name="Kohler A."/>
            <person name="Sanchez-Garcia M."/>
            <person name="Andreopoulos B."/>
            <person name="Barry K.W."/>
            <person name="Bonito G."/>
            <person name="Buee M."/>
            <person name="Carver A."/>
            <person name="Chen C."/>
            <person name="Cichocki N."/>
            <person name="Clum A."/>
            <person name="Culley D."/>
            <person name="Crous P.W."/>
            <person name="Fauchery L."/>
            <person name="Girlanda M."/>
            <person name="Hayes R."/>
            <person name="Keri Z."/>
            <person name="LaButti K."/>
            <person name="Lipzen A."/>
            <person name="Lombard V."/>
            <person name="Magnuson J."/>
            <person name="Maillard F."/>
            <person name="Morin E."/>
            <person name="Murat C."/>
            <person name="Nolan M."/>
            <person name="Ohm R."/>
            <person name="Pangilinan J."/>
            <person name="Pereira M."/>
            <person name="Perotto S."/>
            <person name="Peter M."/>
            <person name="Riley R."/>
            <person name="Sitrit Y."/>
            <person name="Stielow B."/>
            <person name="Szollosi G."/>
            <person name="Zifcakova L."/>
            <person name="Stursova M."/>
            <person name="Spatafora J.W."/>
            <person name="Tedersoo L."/>
            <person name="Vaario L.-M."/>
            <person name="Yamada A."/>
            <person name="Yan M."/>
            <person name="Wang P."/>
            <person name="Xu J."/>
            <person name="Bruns T."/>
            <person name="Baldrian P."/>
            <person name="Vilgalys R."/>
            <person name="Henrissat B."/>
            <person name="Grigoriev I.V."/>
            <person name="Hibbett D."/>
            <person name="Nagy L.G."/>
            <person name="Martin F.M."/>
        </authorList>
    </citation>
    <scope>NUCLEOTIDE SEQUENCE</scope>
    <source>
        <strain evidence="1">BED1</strain>
    </source>
</reference>
<organism evidence="1 2">
    <name type="scientific">Boletus edulis BED1</name>
    <dbReference type="NCBI Taxonomy" id="1328754"/>
    <lineage>
        <taxon>Eukaryota</taxon>
        <taxon>Fungi</taxon>
        <taxon>Dikarya</taxon>
        <taxon>Basidiomycota</taxon>
        <taxon>Agaricomycotina</taxon>
        <taxon>Agaricomycetes</taxon>
        <taxon>Agaricomycetidae</taxon>
        <taxon>Boletales</taxon>
        <taxon>Boletineae</taxon>
        <taxon>Boletaceae</taxon>
        <taxon>Boletoideae</taxon>
        <taxon>Boletus</taxon>
    </lineage>
</organism>
<accession>A0AAD4BQ93</accession>
<dbReference type="AlphaFoldDB" id="A0AAD4BQ93"/>
<sequence length="272" mass="30792">MQELADAFQIARQTIIVFNPDDLTVREKLRLASIWNATVEEDVAYSLIGIFKSDIIPRYGEGDAALGHLLEEIVSRSGEVTVLSWIGKSSSYNSYLPATLAVYSEPPGSSPTINDVDMNMHIATLRNSLSQTDATLIYDRITRLPPSRFANRRLYLPCIVFTVRRLGTHVFANGQEHRYRARISGIGDVEFQTSDRLPLAEPRKLILVHPEVQRMTTCRHDGHLHPFHALLLQQQPNGEFKRVATEHEIIVPGMKYSINFTKDVRTEVVEIL</sequence>
<dbReference type="EMBL" id="WHUW01000019">
    <property type="protein sequence ID" value="KAF8437301.1"/>
    <property type="molecule type" value="Genomic_DNA"/>
</dbReference>
<gene>
    <name evidence="1" type="ORF">L210DRAFT_3631847</name>
</gene>